<dbReference type="EMBL" id="GBRH01215512">
    <property type="protein sequence ID" value="JAD82383.1"/>
    <property type="molecule type" value="Transcribed_RNA"/>
</dbReference>
<reference evidence="1" key="2">
    <citation type="journal article" date="2015" name="Data Brief">
        <title>Shoot transcriptome of the giant reed, Arundo donax.</title>
        <authorList>
            <person name="Barrero R.A."/>
            <person name="Guerrero F.D."/>
            <person name="Moolhuijzen P."/>
            <person name="Goolsby J.A."/>
            <person name="Tidwell J."/>
            <person name="Bellgard S.E."/>
            <person name="Bellgard M.I."/>
        </authorList>
    </citation>
    <scope>NUCLEOTIDE SEQUENCE</scope>
    <source>
        <tissue evidence="1">Shoot tissue taken approximately 20 cm above the soil surface</tissue>
    </source>
</reference>
<accession>A0A0A9D6R2</accession>
<protein>
    <submittedName>
        <fullName evidence="1">Uncharacterized protein</fullName>
    </submittedName>
</protein>
<dbReference type="AlphaFoldDB" id="A0A0A9D6R2"/>
<reference evidence="1" key="1">
    <citation type="submission" date="2014-09" db="EMBL/GenBank/DDBJ databases">
        <authorList>
            <person name="Magalhaes I.L.F."/>
            <person name="Oliveira U."/>
            <person name="Santos F.R."/>
            <person name="Vidigal T.H.D.A."/>
            <person name="Brescovit A.D."/>
            <person name="Santos A.J."/>
        </authorList>
    </citation>
    <scope>NUCLEOTIDE SEQUENCE</scope>
    <source>
        <tissue evidence="1">Shoot tissue taken approximately 20 cm above the soil surface</tissue>
    </source>
</reference>
<evidence type="ECO:0000313" key="1">
    <source>
        <dbReference type="EMBL" id="JAD82383.1"/>
    </source>
</evidence>
<name>A0A0A9D6R2_ARUDO</name>
<proteinExistence type="predicted"/>
<organism evidence="1">
    <name type="scientific">Arundo donax</name>
    <name type="common">Giant reed</name>
    <name type="synonym">Donax arundinaceus</name>
    <dbReference type="NCBI Taxonomy" id="35708"/>
    <lineage>
        <taxon>Eukaryota</taxon>
        <taxon>Viridiplantae</taxon>
        <taxon>Streptophyta</taxon>
        <taxon>Embryophyta</taxon>
        <taxon>Tracheophyta</taxon>
        <taxon>Spermatophyta</taxon>
        <taxon>Magnoliopsida</taxon>
        <taxon>Liliopsida</taxon>
        <taxon>Poales</taxon>
        <taxon>Poaceae</taxon>
        <taxon>PACMAD clade</taxon>
        <taxon>Arundinoideae</taxon>
        <taxon>Arundineae</taxon>
        <taxon>Arundo</taxon>
    </lineage>
</organism>
<sequence>MIDLMWSMSFTWDFQTNTINLSMQYAPPSILIFKSFQMFSWIIHVSKQKTHEKKGRPLSKNYYYSRLMRHQQNQTYLRVLLYVD</sequence>